<keyword evidence="6 10" id="KW-1133">Transmembrane helix</keyword>
<feature type="domain" description="Membrane insertase YidC/Oxa/ALB C-terminal" evidence="11">
    <location>
        <begin position="121"/>
        <end position="312"/>
    </location>
</feature>
<evidence type="ECO:0000313" key="12">
    <source>
        <dbReference type="EMBL" id="PCG69661.1"/>
    </source>
</evidence>
<comment type="subcellular location">
    <subcellularLocation>
        <location evidence="9">Membrane</location>
        <topology evidence="9">Multi-pass membrane protein</topology>
    </subcellularLocation>
    <subcellularLocation>
        <location evidence="1">Mitochondrion inner membrane</location>
        <topology evidence="1">Multi-pass membrane protein</topology>
    </subcellularLocation>
</comment>
<dbReference type="PANTHER" id="PTHR12428">
    <property type="entry name" value="OXA1"/>
    <property type="match status" value="1"/>
</dbReference>
<evidence type="ECO:0000256" key="7">
    <source>
        <dbReference type="ARBA" id="ARBA00023128"/>
    </source>
</evidence>
<feature type="transmembrane region" description="Helical" evidence="10">
    <location>
        <begin position="243"/>
        <end position="265"/>
    </location>
</feature>
<evidence type="ECO:0000256" key="8">
    <source>
        <dbReference type="ARBA" id="ARBA00023136"/>
    </source>
</evidence>
<evidence type="ECO:0000256" key="1">
    <source>
        <dbReference type="ARBA" id="ARBA00004448"/>
    </source>
</evidence>
<dbReference type="NCBIfam" id="TIGR03592">
    <property type="entry name" value="yidC_oxa1_cterm"/>
    <property type="match status" value="1"/>
</dbReference>
<dbReference type="InterPro" id="IPR028055">
    <property type="entry name" value="YidC/Oxa/ALB_C"/>
</dbReference>
<dbReference type="GO" id="GO:0032979">
    <property type="term" value="P:protein insertion into mitochondrial inner membrane from matrix"/>
    <property type="evidence" value="ECO:0007669"/>
    <property type="project" value="TreeGrafter"/>
</dbReference>
<evidence type="ECO:0000256" key="3">
    <source>
        <dbReference type="ARBA" id="ARBA00022692"/>
    </source>
</evidence>
<dbReference type="CDD" id="cd20069">
    <property type="entry name" value="5TM_Oxa1-like"/>
    <property type="match status" value="1"/>
</dbReference>
<evidence type="ECO:0000256" key="10">
    <source>
        <dbReference type="SAM" id="Phobius"/>
    </source>
</evidence>
<keyword evidence="8 10" id="KW-0472">Membrane</keyword>
<feature type="transmembrane region" description="Helical" evidence="10">
    <location>
        <begin position="277"/>
        <end position="301"/>
    </location>
</feature>
<dbReference type="GO" id="GO:0005743">
    <property type="term" value="C:mitochondrial inner membrane"/>
    <property type="evidence" value="ECO:0007669"/>
    <property type="project" value="UniProtKB-SubCell"/>
</dbReference>
<dbReference type="Pfam" id="PF02096">
    <property type="entry name" value="60KD_IMP"/>
    <property type="match status" value="1"/>
</dbReference>
<evidence type="ECO:0000256" key="9">
    <source>
        <dbReference type="RuleBase" id="RU003945"/>
    </source>
</evidence>
<keyword evidence="4" id="KW-0999">Mitochondrion inner membrane</keyword>
<comment type="similarity">
    <text evidence="2 9">Belongs to the OXA1/ALB3/YidC family.</text>
</comment>
<evidence type="ECO:0000256" key="2">
    <source>
        <dbReference type="ARBA" id="ARBA00009877"/>
    </source>
</evidence>
<keyword evidence="3 9" id="KW-0812">Transmembrane</keyword>
<evidence type="ECO:0000256" key="6">
    <source>
        <dbReference type="ARBA" id="ARBA00022989"/>
    </source>
</evidence>
<reference evidence="12" key="1">
    <citation type="submission" date="2017-09" db="EMBL/GenBank/DDBJ databases">
        <title>Contemporary evolution of a Lepidopteran species, Heliothis virescens, in response to modern agricultural practices.</title>
        <authorList>
            <person name="Fritz M.L."/>
            <person name="Deyonke A.M."/>
            <person name="Papanicolaou A."/>
            <person name="Micinski S."/>
            <person name="Westbrook J."/>
            <person name="Gould F."/>
        </authorList>
    </citation>
    <scope>NUCLEOTIDE SEQUENCE [LARGE SCALE GENOMIC DNA]</scope>
    <source>
        <strain evidence="12">HvINT-</strain>
        <tissue evidence="12">Whole body</tissue>
    </source>
</reference>
<dbReference type="EMBL" id="NWSH01001922">
    <property type="protein sequence ID" value="PCG69661.1"/>
    <property type="molecule type" value="Genomic_DNA"/>
</dbReference>
<feature type="transmembrane region" description="Helical" evidence="10">
    <location>
        <begin position="198"/>
        <end position="219"/>
    </location>
</feature>
<proteinExistence type="inferred from homology"/>
<comment type="caution">
    <text evidence="12">The sequence shown here is derived from an EMBL/GenBank/DDBJ whole genome shotgun (WGS) entry which is preliminary data.</text>
</comment>
<keyword evidence="5" id="KW-0809">Transit peptide</keyword>
<evidence type="ECO:0000259" key="11">
    <source>
        <dbReference type="Pfam" id="PF02096"/>
    </source>
</evidence>
<dbReference type="STRING" id="7102.A0A2A4JCH7"/>
<accession>A0A2A4JCH7</accession>
<sequence length="399" mass="44448">MFKLLSRHGRPRSAVINYLSEKSFEVRKAKIYYVCSSAAPVRFASTGNSDAGKISPLVDSIPEAPPVPDPSTLIDLTAETVQTIAPNGEPTFASLGLGGWSPVGMVQNCLEYLHISLDVPWWGAILIGTVCVRLVMFPLVIIAQRNSAVMNNNLPEIQLLQMKMTQARQTGNQLESARYAQEMVGFMKEKGLNPLKNMMVPLAQAPLFISFFMGLRGMANCPVESMTYGGLGWFMDLTVPDQFFLLPLITSATMWATIELGVDGGRLEAQNMQMMRYFLRAIPVIMIPFTINFPGAILVYWCSSNFISLIQVGVLKVPAVREYFKIPKLIKHTPETLPIKKKGFIDGAKDSWTNMKISKELAERQRIDEMIFTRAGKGPLQKTYKFDPTKLSNVQAKPK</sequence>
<evidence type="ECO:0000256" key="5">
    <source>
        <dbReference type="ARBA" id="ARBA00022946"/>
    </source>
</evidence>
<dbReference type="InterPro" id="IPR001708">
    <property type="entry name" value="YidC/ALB3/OXA1/COX18"/>
</dbReference>
<name>A0A2A4JCH7_HELVI</name>
<feature type="transmembrane region" description="Helical" evidence="10">
    <location>
        <begin position="121"/>
        <end position="143"/>
    </location>
</feature>
<dbReference type="AlphaFoldDB" id="A0A2A4JCH7"/>
<keyword evidence="7" id="KW-0496">Mitochondrion</keyword>
<evidence type="ECO:0000256" key="4">
    <source>
        <dbReference type="ARBA" id="ARBA00022792"/>
    </source>
</evidence>
<dbReference type="GO" id="GO:0032977">
    <property type="term" value="F:membrane insertase activity"/>
    <property type="evidence" value="ECO:0007669"/>
    <property type="project" value="InterPro"/>
</dbReference>
<protein>
    <recommendedName>
        <fullName evidence="11">Membrane insertase YidC/Oxa/ALB C-terminal domain-containing protein</fullName>
    </recommendedName>
</protein>
<dbReference type="PANTHER" id="PTHR12428:SF66">
    <property type="entry name" value="MITOCHONDRIAL INNER MEMBRANE PROTEIN OXA1L"/>
    <property type="match status" value="1"/>
</dbReference>
<organism evidence="12">
    <name type="scientific">Heliothis virescens</name>
    <name type="common">Tobacco budworm moth</name>
    <dbReference type="NCBI Taxonomy" id="7102"/>
    <lineage>
        <taxon>Eukaryota</taxon>
        <taxon>Metazoa</taxon>
        <taxon>Ecdysozoa</taxon>
        <taxon>Arthropoda</taxon>
        <taxon>Hexapoda</taxon>
        <taxon>Insecta</taxon>
        <taxon>Pterygota</taxon>
        <taxon>Neoptera</taxon>
        <taxon>Endopterygota</taxon>
        <taxon>Lepidoptera</taxon>
        <taxon>Glossata</taxon>
        <taxon>Ditrysia</taxon>
        <taxon>Noctuoidea</taxon>
        <taxon>Noctuidae</taxon>
        <taxon>Heliothinae</taxon>
        <taxon>Heliothis</taxon>
    </lineage>
</organism>
<gene>
    <name evidence="12" type="ORF">B5V51_3861</name>
</gene>